<keyword evidence="2" id="KW-1185">Reference proteome</keyword>
<sequence>MGVVKKSLKAIWGFLTMTLMKLKVLLNSFHFNYFAMSLTGNEQKKEKKKETVEYWLLSALQELKYISGGKHVKRKEVEIALGTSNCRILSCSGFFDLWNLGLNGILSVNWRKLIRSCALDEENIFYLSETPSIFRQPLHLMNLISVRSDAQLLVLLL</sequence>
<protein>
    <submittedName>
        <fullName evidence="1">Uncharacterized protein</fullName>
    </submittedName>
</protein>
<name>A0ABD1XDB2_9LAMI</name>
<evidence type="ECO:0000313" key="1">
    <source>
        <dbReference type="EMBL" id="KAL2559948.1"/>
    </source>
</evidence>
<evidence type="ECO:0000313" key="2">
    <source>
        <dbReference type="Proteomes" id="UP001604277"/>
    </source>
</evidence>
<dbReference type="Proteomes" id="UP001604277">
    <property type="component" value="Unassembled WGS sequence"/>
</dbReference>
<gene>
    <name evidence="1" type="ORF">Fot_04687</name>
</gene>
<proteinExistence type="predicted"/>
<accession>A0ABD1XDB2</accession>
<dbReference type="AlphaFoldDB" id="A0ABD1XDB2"/>
<organism evidence="1 2">
    <name type="scientific">Forsythia ovata</name>
    <dbReference type="NCBI Taxonomy" id="205694"/>
    <lineage>
        <taxon>Eukaryota</taxon>
        <taxon>Viridiplantae</taxon>
        <taxon>Streptophyta</taxon>
        <taxon>Embryophyta</taxon>
        <taxon>Tracheophyta</taxon>
        <taxon>Spermatophyta</taxon>
        <taxon>Magnoliopsida</taxon>
        <taxon>eudicotyledons</taxon>
        <taxon>Gunneridae</taxon>
        <taxon>Pentapetalae</taxon>
        <taxon>asterids</taxon>
        <taxon>lamiids</taxon>
        <taxon>Lamiales</taxon>
        <taxon>Oleaceae</taxon>
        <taxon>Forsythieae</taxon>
        <taxon>Forsythia</taxon>
    </lineage>
</organism>
<reference evidence="2" key="1">
    <citation type="submission" date="2024-07" db="EMBL/GenBank/DDBJ databases">
        <title>Two chromosome-level genome assemblies of Korean endemic species Abeliophyllum distichum and Forsythia ovata (Oleaceae).</title>
        <authorList>
            <person name="Jang H."/>
        </authorList>
    </citation>
    <scope>NUCLEOTIDE SEQUENCE [LARGE SCALE GENOMIC DNA]</scope>
</reference>
<dbReference type="EMBL" id="JBFOLJ010000001">
    <property type="protein sequence ID" value="KAL2559948.1"/>
    <property type="molecule type" value="Genomic_DNA"/>
</dbReference>
<comment type="caution">
    <text evidence="1">The sequence shown here is derived from an EMBL/GenBank/DDBJ whole genome shotgun (WGS) entry which is preliminary data.</text>
</comment>